<dbReference type="GO" id="GO:0004422">
    <property type="term" value="F:hypoxanthine phosphoribosyltransferase activity"/>
    <property type="evidence" value="ECO:0007669"/>
    <property type="project" value="TreeGrafter"/>
</dbReference>
<keyword evidence="4" id="KW-1185">Reference proteome</keyword>
<dbReference type="Gene3D" id="3.40.50.2020">
    <property type="match status" value="1"/>
</dbReference>
<dbReference type="GO" id="GO:0000287">
    <property type="term" value="F:magnesium ion binding"/>
    <property type="evidence" value="ECO:0007669"/>
    <property type="project" value="TreeGrafter"/>
</dbReference>
<dbReference type="EMBL" id="JAGFBR010000018">
    <property type="protein sequence ID" value="KAH0450580.1"/>
    <property type="molecule type" value="Genomic_DNA"/>
</dbReference>
<dbReference type="InterPro" id="IPR050408">
    <property type="entry name" value="HGPRT"/>
</dbReference>
<dbReference type="GO" id="GO:0032263">
    <property type="term" value="P:GMP salvage"/>
    <property type="evidence" value="ECO:0007669"/>
    <property type="project" value="TreeGrafter"/>
</dbReference>
<feature type="compositionally biased region" description="Acidic residues" evidence="1">
    <location>
        <begin position="320"/>
        <end position="333"/>
    </location>
</feature>
<dbReference type="InterPro" id="IPR029057">
    <property type="entry name" value="PRTase-like"/>
</dbReference>
<organism evidence="3 4">
    <name type="scientific">Dendrobium chrysotoxum</name>
    <name type="common">Orchid</name>
    <dbReference type="NCBI Taxonomy" id="161865"/>
    <lineage>
        <taxon>Eukaryota</taxon>
        <taxon>Viridiplantae</taxon>
        <taxon>Streptophyta</taxon>
        <taxon>Embryophyta</taxon>
        <taxon>Tracheophyta</taxon>
        <taxon>Spermatophyta</taxon>
        <taxon>Magnoliopsida</taxon>
        <taxon>Liliopsida</taxon>
        <taxon>Asparagales</taxon>
        <taxon>Orchidaceae</taxon>
        <taxon>Epidendroideae</taxon>
        <taxon>Malaxideae</taxon>
        <taxon>Dendrobiinae</taxon>
        <taxon>Dendrobium</taxon>
    </lineage>
</organism>
<feature type="region of interest" description="Disordered" evidence="1">
    <location>
        <begin position="288"/>
        <end position="333"/>
    </location>
</feature>
<dbReference type="GO" id="GO:0006178">
    <property type="term" value="P:guanine salvage"/>
    <property type="evidence" value="ECO:0007669"/>
    <property type="project" value="TreeGrafter"/>
</dbReference>
<protein>
    <recommendedName>
        <fullName evidence="2">Reverse transcriptase domain-containing protein</fullName>
    </recommendedName>
</protein>
<comment type="caution">
    <text evidence="3">The sequence shown here is derived from an EMBL/GenBank/DDBJ whole genome shotgun (WGS) entry which is preliminary data.</text>
</comment>
<dbReference type="PANTHER" id="PTHR43340">
    <property type="entry name" value="HYPOXANTHINE-GUANINE PHOSPHORIBOSYLTRANSFERASE"/>
    <property type="match status" value="1"/>
</dbReference>
<evidence type="ECO:0000313" key="4">
    <source>
        <dbReference type="Proteomes" id="UP000775213"/>
    </source>
</evidence>
<dbReference type="PROSITE" id="PS50878">
    <property type="entry name" value="RT_POL"/>
    <property type="match status" value="1"/>
</dbReference>
<dbReference type="AlphaFoldDB" id="A0AAV7G355"/>
<evidence type="ECO:0000259" key="2">
    <source>
        <dbReference type="PROSITE" id="PS50878"/>
    </source>
</evidence>
<evidence type="ECO:0000313" key="3">
    <source>
        <dbReference type="EMBL" id="KAH0450580.1"/>
    </source>
</evidence>
<feature type="domain" description="Reverse transcriptase" evidence="2">
    <location>
        <begin position="1"/>
        <end position="82"/>
    </location>
</feature>
<dbReference type="SUPFAM" id="SSF53271">
    <property type="entry name" value="PRTase-like"/>
    <property type="match status" value="1"/>
</dbReference>
<dbReference type="Pfam" id="PF00156">
    <property type="entry name" value="Pribosyltran"/>
    <property type="match status" value="1"/>
</dbReference>
<dbReference type="InterPro" id="IPR000477">
    <property type="entry name" value="RT_dom"/>
</dbReference>
<accession>A0AAV7G355</accession>
<sequence>MLSPYLFALVMDILTRYLQEVVSWYMLFADDVLLIDKTREGVKGLTTSLELSNIGMLRWMSGFTLRDKVQNEHVRENVGIAPVINNIREVDLHDLPTHSTQLHSASMSMDADIERVLWTAEEIAARISALGAQISNDFRRFPSPVIVVGVATGAFLFLADIVRQITLPIAVDFIRAESYGSGTNSNAAPIISCDLKLDINGKHVILVEDIVDTGATLSYLISHLKSKGACSISVCTLLDKPARRRVHFELVGEGKFYCGFEKQFTSILEKMDVRFAALEDMMKKMLEDKQNPATSEAKETTGSHGRGGNPNPFMGRENPEVEILEGDDGMPPL</sequence>
<dbReference type="InterPro" id="IPR000836">
    <property type="entry name" value="PRTase_dom"/>
</dbReference>
<feature type="compositionally biased region" description="Basic and acidic residues" evidence="1">
    <location>
        <begin position="288"/>
        <end position="301"/>
    </location>
</feature>
<dbReference type="GO" id="GO:0046100">
    <property type="term" value="P:hypoxanthine metabolic process"/>
    <property type="evidence" value="ECO:0007669"/>
    <property type="project" value="TreeGrafter"/>
</dbReference>
<dbReference type="Proteomes" id="UP000775213">
    <property type="component" value="Unassembled WGS sequence"/>
</dbReference>
<dbReference type="GO" id="GO:0032264">
    <property type="term" value="P:IMP salvage"/>
    <property type="evidence" value="ECO:0007669"/>
    <property type="project" value="TreeGrafter"/>
</dbReference>
<reference evidence="3 4" key="1">
    <citation type="journal article" date="2021" name="Hortic Res">
        <title>Chromosome-scale assembly of the Dendrobium chrysotoxum genome enhances the understanding of orchid evolution.</title>
        <authorList>
            <person name="Zhang Y."/>
            <person name="Zhang G.Q."/>
            <person name="Zhang D."/>
            <person name="Liu X.D."/>
            <person name="Xu X.Y."/>
            <person name="Sun W.H."/>
            <person name="Yu X."/>
            <person name="Zhu X."/>
            <person name="Wang Z.W."/>
            <person name="Zhao X."/>
            <person name="Zhong W.Y."/>
            <person name="Chen H."/>
            <person name="Yin W.L."/>
            <person name="Huang T."/>
            <person name="Niu S.C."/>
            <person name="Liu Z.J."/>
        </authorList>
    </citation>
    <scope>NUCLEOTIDE SEQUENCE [LARGE SCALE GENOMIC DNA]</scope>
    <source>
        <strain evidence="3">Lindl</strain>
    </source>
</reference>
<dbReference type="CDD" id="cd06223">
    <property type="entry name" value="PRTases_typeI"/>
    <property type="match status" value="1"/>
</dbReference>
<evidence type="ECO:0000256" key="1">
    <source>
        <dbReference type="SAM" id="MobiDB-lite"/>
    </source>
</evidence>
<proteinExistence type="predicted"/>
<dbReference type="PANTHER" id="PTHR43340:SF1">
    <property type="entry name" value="HYPOXANTHINE PHOSPHORIBOSYLTRANSFERASE"/>
    <property type="match status" value="1"/>
</dbReference>
<gene>
    <name evidence="3" type="ORF">IEQ34_021272</name>
</gene>
<dbReference type="GO" id="GO:0005829">
    <property type="term" value="C:cytosol"/>
    <property type="evidence" value="ECO:0007669"/>
    <property type="project" value="TreeGrafter"/>
</dbReference>
<name>A0AAV7G355_DENCH</name>